<proteinExistence type="predicted"/>
<gene>
    <name evidence="1" type="ORF">J1N35_039403</name>
</gene>
<evidence type="ECO:0000313" key="1">
    <source>
        <dbReference type="EMBL" id="KAH1048619.1"/>
    </source>
</evidence>
<dbReference type="Proteomes" id="UP000828251">
    <property type="component" value="Unassembled WGS sequence"/>
</dbReference>
<sequence length="63" mass="6824">MKAVVITTAGGPEVLQLQQVNHPEIKDDEILIKVEATALNRAPILSKGTVPTLLQRVQVLILV</sequence>
<accession>A0A9D3ZNH0</accession>
<dbReference type="SUPFAM" id="SSF50129">
    <property type="entry name" value="GroES-like"/>
    <property type="match status" value="1"/>
</dbReference>
<name>A0A9D3ZNH0_9ROSI</name>
<dbReference type="InterPro" id="IPR011032">
    <property type="entry name" value="GroES-like_sf"/>
</dbReference>
<comment type="caution">
    <text evidence="1">The sequence shown here is derived from an EMBL/GenBank/DDBJ whole genome shotgun (WGS) entry which is preliminary data.</text>
</comment>
<dbReference type="EMBL" id="JAIQCV010000011">
    <property type="protein sequence ID" value="KAH1048619.1"/>
    <property type="molecule type" value="Genomic_DNA"/>
</dbReference>
<keyword evidence="2" id="KW-1185">Reference proteome</keyword>
<evidence type="ECO:0000313" key="2">
    <source>
        <dbReference type="Proteomes" id="UP000828251"/>
    </source>
</evidence>
<dbReference type="AlphaFoldDB" id="A0A9D3ZNH0"/>
<protein>
    <submittedName>
        <fullName evidence="1">Uncharacterized protein</fullName>
    </submittedName>
</protein>
<organism evidence="1 2">
    <name type="scientific">Gossypium stocksii</name>
    <dbReference type="NCBI Taxonomy" id="47602"/>
    <lineage>
        <taxon>Eukaryota</taxon>
        <taxon>Viridiplantae</taxon>
        <taxon>Streptophyta</taxon>
        <taxon>Embryophyta</taxon>
        <taxon>Tracheophyta</taxon>
        <taxon>Spermatophyta</taxon>
        <taxon>Magnoliopsida</taxon>
        <taxon>eudicotyledons</taxon>
        <taxon>Gunneridae</taxon>
        <taxon>Pentapetalae</taxon>
        <taxon>rosids</taxon>
        <taxon>malvids</taxon>
        <taxon>Malvales</taxon>
        <taxon>Malvaceae</taxon>
        <taxon>Malvoideae</taxon>
        <taxon>Gossypium</taxon>
    </lineage>
</organism>
<dbReference type="OrthoDB" id="3941538at2759"/>
<reference evidence="1 2" key="1">
    <citation type="journal article" date="2021" name="Plant Biotechnol. J.">
        <title>Multi-omics assisted identification of the key and species-specific regulatory components of drought-tolerant mechanisms in Gossypium stocksii.</title>
        <authorList>
            <person name="Yu D."/>
            <person name="Ke L."/>
            <person name="Zhang D."/>
            <person name="Wu Y."/>
            <person name="Sun Y."/>
            <person name="Mei J."/>
            <person name="Sun J."/>
            <person name="Sun Y."/>
        </authorList>
    </citation>
    <scope>NUCLEOTIDE SEQUENCE [LARGE SCALE GENOMIC DNA]</scope>
    <source>
        <strain evidence="2">cv. E1</strain>
        <tissue evidence="1">Leaf</tissue>
    </source>
</reference>
<dbReference type="Gene3D" id="3.90.180.10">
    <property type="entry name" value="Medium-chain alcohol dehydrogenases, catalytic domain"/>
    <property type="match status" value="1"/>
</dbReference>